<protein>
    <recommendedName>
        <fullName evidence="4">MFS transporter</fullName>
    </recommendedName>
</protein>
<feature type="transmembrane region" description="Helical" evidence="1">
    <location>
        <begin position="97"/>
        <end position="120"/>
    </location>
</feature>
<keyword evidence="1" id="KW-0812">Transmembrane</keyword>
<organism evidence="2 3">
    <name type="scientific">Frondihabitans peucedani</name>
    <dbReference type="NCBI Taxonomy" id="598626"/>
    <lineage>
        <taxon>Bacteria</taxon>
        <taxon>Bacillati</taxon>
        <taxon>Actinomycetota</taxon>
        <taxon>Actinomycetes</taxon>
        <taxon>Micrococcales</taxon>
        <taxon>Microbacteriaceae</taxon>
        <taxon>Frondihabitans</taxon>
    </lineage>
</organism>
<feature type="transmembrane region" description="Helical" evidence="1">
    <location>
        <begin position="308"/>
        <end position="327"/>
    </location>
</feature>
<keyword evidence="3" id="KW-1185">Reference proteome</keyword>
<feature type="transmembrane region" description="Helical" evidence="1">
    <location>
        <begin position="141"/>
        <end position="158"/>
    </location>
</feature>
<dbReference type="EMBL" id="BAABAU010000001">
    <property type="protein sequence ID" value="GAA4266090.1"/>
    <property type="molecule type" value="Genomic_DNA"/>
</dbReference>
<feature type="transmembrane region" description="Helical" evidence="1">
    <location>
        <begin position="359"/>
        <end position="378"/>
    </location>
</feature>
<feature type="transmembrane region" description="Helical" evidence="1">
    <location>
        <begin position="164"/>
        <end position="183"/>
    </location>
</feature>
<feature type="transmembrane region" description="Helical" evidence="1">
    <location>
        <begin position="195"/>
        <end position="216"/>
    </location>
</feature>
<feature type="transmembrane region" description="Helical" evidence="1">
    <location>
        <begin position="277"/>
        <end position="302"/>
    </location>
</feature>
<keyword evidence="1" id="KW-0472">Membrane</keyword>
<dbReference type="RefSeq" id="WP_344795008.1">
    <property type="nucleotide sequence ID" value="NZ_BAABAU010000001.1"/>
</dbReference>
<evidence type="ECO:0000256" key="1">
    <source>
        <dbReference type="SAM" id="Phobius"/>
    </source>
</evidence>
<feature type="transmembrane region" description="Helical" evidence="1">
    <location>
        <begin position="334"/>
        <end position="353"/>
    </location>
</feature>
<name>A0ABP8E1K1_9MICO</name>
<accession>A0ABP8E1K1</accession>
<reference evidence="3" key="1">
    <citation type="journal article" date="2019" name="Int. J. Syst. Evol. Microbiol.">
        <title>The Global Catalogue of Microorganisms (GCM) 10K type strain sequencing project: providing services to taxonomists for standard genome sequencing and annotation.</title>
        <authorList>
            <consortium name="The Broad Institute Genomics Platform"/>
            <consortium name="The Broad Institute Genome Sequencing Center for Infectious Disease"/>
            <person name="Wu L."/>
            <person name="Ma J."/>
        </authorList>
    </citation>
    <scope>NUCLEOTIDE SEQUENCE [LARGE SCALE GENOMIC DNA]</scope>
    <source>
        <strain evidence="3">JCM 17442</strain>
    </source>
</reference>
<comment type="caution">
    <text evidence="2">The sequence shown here is derived from an EMBL/GenBank/DDBJ whole genome shotgun (WGS) entry which is preliminary data.</text>
</comment>
<sequence>MVAIPGVRFGGGRHEAARNAPLSPARVRLEAFPNRASARWILRLALSVPFVLVALVERLSPGLATGTTVNEDLVARVAAIDWTRADVAWVGELYPPISTVLGAVIPGGAFGLGLVGALLAGPFLQQMIQVMHQRRFHPAKITVFMIALGGNPLFAAMVTTNFEAFLGIAFFGIGAINMVRFIVNRNTQAGFRAGILFMLTALSSASGLVFVVVAGLTAPLLTLARRGQKGARGSNILVVLFPTLSTFATVAFLQLVFLHTPFLILTQQFVYDPARWAIVPSFVTTLNGFLLVAPMLSGWALALLVRRPGAILISTLLFAALLIGYVFDLIPANSAGNTFLIMTMMGIAILPAANTTRSSILITVVAGAQIVIAWAAAFNRPIVVDWMHSVAVGASAILGGH</sequence>
<gene>
    <name evidence="2" type="ORF">GCM10022256_17020</name>
</gene>
<dbReference type="Proteomes" id="UP001501594">
    <property type="component" value="Unassembled WGS sequence"/>
</dbReference>
<keyword evidence="1" id="KW-1133">Transmembrane helix</keyword>
<feature type="transmembrane region" description="Helical" evidence="1">
    <location>
        <begin position="236"/>
        <end position="265"/>
    </location>
</feature>
<evidence type="ECO:0000313" key="3">
    <source>
        <dbReference type="Proteomes" id="UP001501594"/>
    </source>
</evidence>
<proteinExistence type="predicted"/>
<evidence type="ECO:0008006" key="4">
    <source>
        <dbReference type="Google" id="ProtNLM"/>
    </source>
</evidence>
<evidence type="ECO:0000313" key="2">
    <source>
        <dbReference type="EMBL" id="GAA4266090.1"/>
    </source>
</evidence>